<dbReference type="RefSeq" id="WP_176068230.1">
    <property type="nucleotide sequence ID" value="NZ_BJTG01000010.1"/>
</dbReference>
<feature type="chain" id="PRO_5029891278" description="Cytochrome C family protein" evidence="3">
    <location>
        <begin position="22"/>
        <end position="593"/>
    </location>
</feature>
<name>A0A7I9VT10_9BACT</name>
<sequence length="593" mass="57603">MFRRPAAALTVAAAATTLALAGCSAPRPGTAAASTSALADCTRCHGDAAQGNAAPPRSVAGLTDPAQLGVGAHQAHLAGGALAEPVACGECHVVPATVNEPGHQGKEHAAVAFGPLATSLGAAASWDRTSATCTTYCHGATLTGGANTAPRWTQVDGTQAACGTCHGVPPPAPHVQLTTCGNCHAGYTQTSVNLATHLDGQVEVNGAACTSCHGGSANAAPPTGTHGETATTTLAVGAHQRHLTGGALRGPLGCGDCHVVPASTTGHPTGTVNVTFGALATTGNAAPTFAPATATCSGVYCHGATLNAGGTLQTPVWTRVDGTQAACGTCHALPPSTAQGHPSVAGGLTVCAGCHPDTMNADGTINVAGGKHIDGKLQMTGASCTSCHGQAGQTASPSSPLAAAPPTDSTGAATGLRVGAHQKHLLGGTYSSGMACQTCHANVATYTTSHANGVADVGFTGATPAALRAGTYTPRSGTTAASCSGTACHAVTSSSGTSSGGTLPKPAWNGAITACTSCHGLAPNTGHHLSVGEHVSAGCGACHSGYSASAVNKALHVNGVRDVGGSGTKIATWAKPSCTPQSGVGCHSDAKTW</sequence>
<keyword evidence="5" id="KW-1185">Reference proteome</keyword>
<evidence type="ECO:0000256" key="1">
    <source>
        <dbReference type="ARBA" id="ARBA00022729"/>
    </source>
</evidence>
<dbReference type="InterPro" id="IPR010176">
    <property type="entry name" value="C4xCH_C2xCH_motif_GEOSU"/>
</dbReference>
<reference evidence="5" key="1">
    <citation type="journal article" date="2020" name="Appl. Environ. Microbiol.">
        <title>Diazotrophic Anaeromyxobacter Isolates from Soils.</title>
        <authorList>
            <person name="Masuda Y."/>
            <person name="Yamanaka H."/>
            <person name="Xu Z.X."/>
            <person name="Shiratori Y."/>
            <person name="Aono T."/>
            <person name="Amachi S."/>
            <person name="Senoo K."/>
            <person name="Itoh H."/>
        </authorList>
    </citation>
    <scope>NUCLEOTIDE SEQUENCE [LARGE SCALE GENOMIC DNA]</scope>
    <source>
        <strain evidence="5">R267</strain>
    </source>
</reference>
<dbReference type="Gene3D" id="3.90.10.10">
    <property type="entry name" value="Cytochrome C3"/>
    <property type="match status" value="1"/>
</dbReference>
<evidence type="ECO:0000313" key="4">
    <source>
        <dbReference type="EMBL" id="GEJ59077.1"/>
    </source>
</evidence>
<dbReference type="GO" id="GO:0016491">
    <property type="term" value="F:oxidoreductase activity"/>
    <property type="evidence" value="ECO:0007669"/>
    <property type="project" value="TreeGrafter"/>
</dbReference>
<feature type="region of interest" description="Disordered" evidence="2">
    <location>
        <begin position="395"/>
        <end position="414"/>
    </location>
</feature>
<comment type="caution">
    <text evidence="4">The sequence shown here is derived from an EMBL/GenBank/DDBJ whole genome shotgun (WGS) entry which is preliminary data.</text>
</comment>
<dbReference type="PANTHER" id="PTHR35038:SF6">
    <property type="entry name" value="SURFACE LOCALIZED DECAHEME CYTOCHROME C LIPOPROTEIN"/>
    <property type="match status" value="1"/>
</dbReference>
<evidence type="ECO:0000313" key="5">
    <source>
        <dbReference type="Proteomes" id="UP000503640"/>
    </source>
</evidence>
<keyword evidence="1 3" id="KW-0732">Signal</keyword>
<dbReference type="PANTHER" id="PTHR35038">
    <property type="entry name" value="DISSIMILATORY SULFITE REDUCTASE SIRA"/>
    <property type="match status" value="1"/>
</dbReference>
<dbReference type="InterPro" id="IPR051829">
    <property type="entry name" value="Multiheme_Cytochr_ET"/>
</dbReference>
<feature type="compositionally biased region" description="Low complexity" evidence="2">
    <location>
        <begin position="395"/>
        <end position="410"/>
    </location>
</feature>
<evidence type="ECO:0008006" key="6">
    <source>
        <dbReference type="Google" id="ProtNLM"/>
    </source>
</evidence>
<feature type="signal peptide" evidence="3">
    <location>
        <begin position="1"/>
        <end position="21"/>
    </location>
</feature>
<dbReference type="NCBIfam" id="TIGR01904">
    <property type="entry name" value="GSu_C4xC__C2xCH"/>
    <property type="match status" value="3"/>
</dbReference>
<gene>
    <name evidence="4" type="ORF">AMYX_38180</name>
</gene>
<dbReference type="PROSITE" id="PS51257">
    <property type="entry name" value="PROKAR_LIPOPROTEIN"/>
    <property type="match status" value="1"/>
</dbReference>
<evidence type="ECO:0000256" key="2">
    <source>
        <dbReference type="SAM" id="MobiDB-lite"/>
    </source>
</evidence>
<evidence type="ECO:0000256" key="3">
    <source>
        <dbReference type="SAM" id="SignalP"/>
    </source>
</evidence>
<dbReference type="Pfam" id="PF09698">
    <property type="entry name" value="GSu_C4xC__C2xCH"/>
    <property type="match status" value="1"/>
</dbReference>
<dbReference type="SUPFAM" id="SSF48695">
    <property type="entry name" value="Multiheme cytochromes"/>
    <property type="match status" value="3"/>
</dbReference>
<proteinExistence type="predicted"/>
<accession>A0A7I9VT10</accession>
<dbReference type="InterPro" id="IPR036280">
    <property type="entry name" value="Multihaem_cyt_sf"/>
</dbReference>
<protein>
    <recommendedName>
        <fullName evidence="6">Cytochrome C family protein</fullName>
    </recommendedName>
</protein>
<dbReference type="Proteomes" id="UP000503640">
    <property type="component" value="Unassembled WGS sequence"/>
</dbReference>
<organism evidence="4 5">
    <name type="scientific">Anaeromyxobacter diazotrophicus</name>
    <dbReference type="NCBI Taxonomy" id="2590199"/>
    <lineage>
        <taxon>Bacteria</taxon>
        <taxon>Pseudomonadati</taxon>
        <taxon>Myxococcota</taxon>
        <taxon>Myxococcia</taxon>
        <taxon>Myxococcales</taxon>
        <taxon>Cystobacterineae</taxon>
        <taxon>Anaeromyxobacteraceae</taxon>
        <taxon>Anaeromyxobacter</taxon>
    </lineage>
</organism>
<dbReference type="EMBL" id="BJTG01000010">
    <property type="protein sequence ID" value="GEJ59077.1"/>
    <property type="molecule type" value="Genomic_DNA"/>
</dbReference>
<dbReference type="AlphaFoldDB" id="A0A7I9VT10"/>